<evidence type="ECO:0000313" key="5">
    <source>
        <dbReference type="EMBL" id="MEE7458415.1"/>
    </source>
</evidence>
<feature type="domain" description="HTH arsR-type" evidence="4">
    <location>
        <begin position="1"/>
        <end position="87"/>
    </location>
</feature>
<keyword evidence="3" id="KW-0804">Transcription</keyword>
<dbReference type="InterPro" id="IPR051081">
    <property type="entry name" value="HTH_MetalResp_TranReg"/>
</dbReference>
<dbReference type="Proteomes" id="UP001349262">
    <property type="component" value="Unassembled WGS sequence"/>
</dbReference>
<keyword evidence="6" id="KW-1185">Reference proteome</keyword>
<evidence type="ECO:0000256" key="2">
    <source>
        <dbReference type="ARBA" id="ARBA00023125"/>
    </source>
</evidence>
<keyword evidence="1" id="KW-0805">Transcription regulation</keyword>
<proteinExistence type="predicted"/>
<dbReference type="Pfam" id="PF12840">
    <property type="entry name" value="HTH_20"/>
    <property type="match status" value="1"/>
</dbReference>
<evidence type="ECO:0000259" key="4">
    <source>
        <dbReference type="PROSITE" id="PS50987"/>
    </source>
</evidence>
<dbReference type="PANTHER" id="PTHR33154">
    <property type="entry name" value="TRANSCRIPTIONAL REGULATOR, ARSR FAMILY"/>
    <property type="match status" value="1"/>
</dbReference>
<dbReference type="PROSITE" id="PS50987">
    <property type="entry name" value="HTH_ARSR_2"/>
    <property type="match status" value="1"/>
</dbReference>
<dbReference type="PANTHER" id="PTHR33154:SF33">
    <property type="entry name" value="TRANSCRIPTIONAL REPRESSOR SDPR"/>
    <property type="match status" value="1"/>
</dbReference>
<protein>
    <submittedName>
        <fullName evidence="5">Transcriptional regulator</fullName>
    </submittedName>
</protein>
<dbReference type="CDD" id="cd00090">
    <property type="entry name" value="HTH_ARSR"/>
    <property type="match status" value="1"/>
</dbReference>
<dbReference type="InterPro" id="IPR011991">
    <property type="entry name" value="ArsR-like_HTH"/>
</dbReference>
<sequence length="103" mass="11385">MQRIFEALASAARRRILAILAHGEMSAGDIAARFDMTRASISQHLSVLEAAGLVTSEKRGQFVFYRQVPESLVNTLNGFVQEACPIGRPLRRESAARARRSKT</sequence>
<organism evidence="5 6">
    <name type="scientific">Methylobacterium radiotolerans</name>
    <dbReference type="NCBI Taxonomy" id="31998"/>
    <lineage>
        <taxon>Bacteria</taxon>
        <taxon>Pseudomonadati</taxon>
        <taxon>Pseudomonadota</taxon>
        <taxon>Alphaproteobacteria</taxon>
        <taxon>Hyphomicrobiales</taxon>
        <taxon>Methylobacteriaceae</taxon>
        <taxon>Methylobacterium</taxon>
    </lineage>
</organism>
<dbReference type="PRINTS" id="PR00778">
    <property type="entry name" value="HTHARSR"/>
</dbReference>
<dbReference type="SMART" id="SM00418">
    <property type="entry name" value="HTH_ARSR"/>
    <property type="match status" value="1"/>
</dbReference>
<evidence type="ECO:0000256" key="1">
    <source>
        <dbReference type="ARBA" id="ARBA00023015"/>
    </source>
</evidence>
<name>A0ABU7TCZ2_9HYPH</name>
<dbReference type="InterPro" id="IPR036388">
    <property type="entry name" value="WH-like_DNA-bd_sf"/>
</dbReference>
<dbReference type="NCBIfam" id="NF033788">
    <property type="entry name" value="HTH_metalloreg"/>
    <property type="match status" value="1"/>
</dbReference>
<evidence type="ECO:0000256" key="3">
    <source>
        <dbReference type="ARBA" id="ARBA00023163"/>
    </source>
</evidence>
<dbReference type="Gene3D" id="1.10.10.10">
    <property type="entry name" value="Winged helix-like DNA-binding domain superfamily/Winged helix DNA-binding domain"/>
    <property type="match status" value="1"/>
</dbReference>
<dbReference type="InterPro" id="IPR036390">
    <property type="entry name" value="WH_DNA-bd_sf"/>
</dbReference>
<keyword evidence="2" id="KW-0238">DNA-binding</keyword>
<evidence type="ECO:0000313" key="6">
    <source>
        <dbReference type="Proteomes" id="UP001349262"/>
    </source>
</evidence>
<dbReference type="InterPro" id="IPR001845">
    <property type="entry name" value="HTH_ArsR_DNA-bd_dom"/>
</dbReference>
<reference evidence="5 6" key="1">
    <citation type="journal article" date="2012" name="Genet. Mol. Biol.">
        <title>Analysis of 16S rRNA and mxaF genes revealing insights into Methylobacterium niche-specific plant association.</title>
        <authorList>
            <person name="Dourado M.N."/>
            <person name="Andreote F.D."/>
            <person name="Dini-Andreote F."/>
            <person name="Conti R."/>
            <person name="Araujo J.M."/>
            <person name="Araujo W.L."/>
        </authorList>
    </citation>
    <scope>NUCLEOTIDE SEQUENCE [LARGE SCALE GENOMIC DNA]</scope>
    <source>
        <strain evidence="5 6">SR1.6/4</strain>
    </source>
</reference>
<dbReference type="EMBL" id="MLBY01000005">
    <property type="protein sequence ID" value="MEE7458415.1"/>
    <property type="molecule type" value="Genomic_DNA"/>
</dbReference>
<gene>
    <name evidence="5" type="ORF">MRSR164_17045</name>
</gene>
<comment type="caution">
    <text evidence="5">The sequence shown here is derived from an EMBL/GenBank/DDBJ whole genome shotgun (WGS) entry which is preliminary data.</text>
</comment>
<accession>A0ABU7TCZ2</accession>
<dbReference type="SUPFAM" id="SSF46785">
    <property type="entry name" value="Winged helix' DNA-binding domain"/>
    <property type="match status" value="1"/>
</dbReference>